<gene>
    <name evidence="6" type="ORF">MM50RIKEN_13500</name>
</gene>
<sequence>MGELPHHHENQQRLERLRSFIQEPESFQEVANLCRLLSDNSRVRIFWLLCHCEECVMNLSALVGMSSPAASHHLRQLKDSGLIVSRRVGKEVYYRAADTEVAQLLHQIIERTVEVTCPQSDSQLVSGAPHLPPLDQHDYCGSCPAEQLEVIRQVHRFLTEHLDSRITIEQLSRQFLMNPSTMKELFKEVYGSSIAAHIRQHRMERASALLLESDDSVAQVARTVGYESQSKFTSEFKKAFSMLPTEYRRLHKQA</sequence>
<dbReference type="KEGG" id="vcop:MM50RIKEN_13500"/>
<dbReference type="InterPro" id="IPR009057">
    <property type="entry name" value="Homeodomain-like_sf"/>
</dbReference>
<dbReference type="InterPro" id="IPR018062">
    <property type="entry name" value="HTH_AraC-typ_CS"/>
</dbReference>
<name>A0A810Q5P2_9FIRM</name>
<feature type="domain" description="HTH arsR-type" evidence="5">
    <location>
        <begin position="22"/>
        <end position="116"/>
    </location>
</feature>
<dbReference type="PROSITE" id="PS00041">
    <property type="entry name" value="HTH_ARAC_FAMILY_1"/>
    <property type="match status" value="1"/>
</dbReference>
<dbReference type="SUPFAM" id="SSF46785">
    <property type="entry name" value="Winged helix' DNA-binding domain"/>
    <property type="match status" value="1"/>
</dbReference>
<evidence type="ECO:0000259" key="5">
    <source>
        <dbReference type="PROSITE" id="PS50987"/>
    </source>
</evidence>
<dbReference type="GO" id="GO:0043565">
    <property type="term" value="F:sequence-specific DNA binding"/>
    <property type="evidence" value="ECO:0007669"/>
    <property type="project" value="InterPro"/>
</dbReference>
<feature type="domain" description="HTH araC/xylS-type" evidence="4">
    <location>
        <begin position="152"/>
        <end position="250"/>
    </location>
</feature>
<dbReference type="InterPro" id="IPR018060">
    <property type="entry name" value="HTH_AraC"/>
</dbReference>
<dbReference type="Pfam" id="PF12833">
    <property type="entry name" value="HTH_18"/>
    <property type="match status" value="1"/>
</dbReference>
<dbReference type="Proteomes" id="UP000681035">
    <property type="component" value="Chromosome"/>
</dbReference>
<organism evidence="6 7">
    <name type="scientific">Vescimonas coprocola</name>
    <dbReference type="NCBI Taxonomy" id="2714355"/>
    <lineage>
        <taxon>Bacteria</taxon>
        <taxon>Bacillati</taxon>
        <taxon>Bacillota</taxon>
        <taxon>Clostridia</taxon>
        <taxon>Eubacteriales</taxon>
        <taxon>Oscillospiraceae</taxon>
        <taxon>Vescimonas</taxon>
    </lineage>
</organism>
<dbReference type="RefSeq" id="WP_213540353.1">
    <property type="nucleotide sequence ID" value="NZ_AP023418.1"/>
</dbReference>
<evidence type="ECO:0000313" key="7">
    <source>
        <dbReference type="Proteomes" id="UP000681035"/>
    </source>
</evidence>
<keyword evidence="1" id="KW-0805">Transcription regulation</keyword>
<dbReference type="InterPro" id="IPR036390">
    <property type="entry name" value="WH_DNA-bd_sf"/>
</dbReference>
<dbReference type="SMART" id="SM00418">
    <property type="entry name" value="HTH_ARSR"/>
    <property type="match status" value="1"/>
</dbReference>
<dbReference type="SUPFAM" id="SSF46689">
    <property type="entry name" value="Homeodomain-like"/>
    <property type="match status" value="2"/>
</dbReference>
<dbReference type="Gene3D" id="1.10.10.60">
    <property type="entry name" value="Homeodomain-like"/>
    <property type="match status" value="2"/>
</dbReference>
<keyword evidence="3" id="KW-0804">Transcription</keyword>
<dbReference type="Pfam" id="PF01022">
    <property type="entry name" value="HTH_5"/>
    <property type="match status" value="1"/>
</dbReference>
<dbReference type="GO" id="GO:0003700">
    <property type="term" value="F:DNA-binding transcription factor activity"/>
    <property type="evidence" value="ECO:0007669"/>
    <property type="project" value="InterPro"/>
</dbReference>
<keyword evidence="7" id="KW-1185">Reference proteome</keyword>
<dbReference type="CDD" id="cd00090">
    <property type="entry name" value="HTH_ARSR"/>
    <property type="match status" value="1"/>
</dbReference>
<evidence type="ECO:0000259" key="4">
    <source>
        <dbReference type="PROSITE" id="PS01124"/>
    </source>
</evidence>
<dbReference type="AlphaFoldDB" id="A0A810Q5P2"/>
<dbReference type="EMBL" id="AP023418">
    <property type="protein sequence ID" value="BCK81587.1"/>
    <property type="molecule type" value="Genomic_DNA"/>
</dbReference>
<dbReference type="PANTHER" id="PTHR47893">
    <property type="entry name" value="REGULATORY PROTEIN PCHR"/>
    <property type="match status" value="1"/>
</dbReference>
<dbReference type="InterPro" id="IPR011991">
    <property type="entry name" value="ArsR-like_HTH"/>
</dbReference>
<evidence type="ECO:0000256" key="3">
    <source>
        <dbReference type="ARBA" id="ARBA00023163"/>
    </source>
</evidence>
<evidence type="ECO:0000256" key="1">
    <source>
        <dbReference type="ARBA" id="ARBA00023015"/>
    </source>
</evidence>
<dbReference type="SMART" id="SM00342">
    <property type="entry name" value="HTH_ARAC"/>
    <property type="match status" value="1"/>
</dbReference>
<accession>A0A810Q5P2</accession>
<dbReference type="InterPro" id="IPR053142">
    <property type="entry name" value="PchR_regulatory_protein"/>
</dbReference>
<dbReference type="InterPro" id="IPR001845">
    <property type="entry name" value="HTH_ArsR_DNA-bd_dom"/>
</dbReference>
<dbReference type="Gene3D" id="1.10.10.10">
    <property type="entry name" value="Winged helix-like DNA-binding domain superfamily/Winged helix DNA-binding domain"/>
    <property type="match status" value="1"/>
</dbReference>
<proteinExistence type="predicted"/>
<dbReference type="PROSITE" id="PS01124">
    <property type="entry name" value="HTH_ARAC_FAMILY_2"/>
    <property type="match status" value="1"/>
</dbReference>
<protein>
    <recommendedName>
        <fullName evidence="8">AraC family transcriptional regulator</fullName>
    </recommendedName>
</protein>
<dbReference type="InterPro" id="IPR036388">
    <property type="entry name" value="WH-like_DNA-bd_sf"/>
</dbReference>
<reference evidence="6" key="1">
    <citation type="submission" date="2020-09" db="EMBL/GenBank/DDBJ databases">
        <title>New species isolated from human feces.</title>
        <authorList>
            <person name="Kitahara M."/>
            <person name="Shigeno Y."/>
            <person name="Shime M."/>
            <person name="Matsumoto Y."/>
            <person name="Nakamura S."/>
            <person name="Motooka D."/>
            <person name="Fukuoka S."/>
            <person name="Nishikawa H."/>
            <person name="Benno Y."/>
        </authorList>
    </citation>
    <scope>NUCLEOTIDE SEQUENCE</scope>
    <source>
        <strain evidence="6">MM50</strain>
    </source>
</reference>
<keyword evidence="2" id="KW-0238">DNA-binding</keyword>
<dbReference type="PROSITE" id="PS50987">
    <property type="entry name" value="HTH_ARSR_2"/>
    <property type="match status" value="1"/>
</dbReference>
<dbReference type="PRINTS" id="PR00778">
    <property type="entry name" value="HTHARSR"/>
</dbReference>
<evidence type="ECO:0000256" key="2">
    <source>
        <dbReference type="ARBA" id="ARBA00023125"/>
    </source>
</evidence>
<evidence type="ECO:0008006" key="8">
    <source>
        <dbReference type="Google" id="ProtNLM"/>
    </source>
</evidence>
<dbReference type="PANTHER" id="PTHR47893:SF1">
    <property type="entry name" value="REGULATORY PROTEIN PCHR"/>
    <property type="match status" value="1"/>
</dbReference>
<evidence type="ECO:0000313" key="6">
    <source>
        <dbReference type="EMBL" id="BCK81587.1"/>
    </source>
</evidence>
<dbReference type="NCBIfam" id="NF033788">
    <property type="entry name" value="HTH_metalloreg"/>
    <property type="match status" value="1"/>
</dbReference>